<name>A0ACC2VYD3_9TREE</name>
<dbReference type="Proteomes" id="UP001230649">
    <property type="component" value="Unassembled WGS sequence"/>
</dbReference>
<gene>
    <name evidence="1" type="ORF">QFC20_004651</name>
</gene>
<sequence>MAQARDSSPHVTPTTRSSTTTLASIAPPMPPSTQGATLAPPKHGEKAWMASDKDLEEMPYNNYYLVMPSLMLVLFLAALDQTIVSTALPTIAEKFHATSSQYSWVGTSYLLASTIMTPLWGRLTDIVGRKQVLYPGIVVFAIGSALCGASQSMNMLIGSRALQGIGGGAIMSLTQIIIGDIVPLAKRGAWSGLFGGVWGVASVLGPLLGGILAQKGDNWRWCFFLNLPTAGIALVALFYSLKLNPSRKLTWRALGKTFDFLGLALIMSGCSCLVVGFSFASDHGWGYKTTIALLAVGGTLFVSSLVNFLFTKRNAIIPPRVLKTRTTVFLMLASLLQATAFLASSFYWPVFFQGVLGASPLMSGLPPTLLAYRIHRNHRLRIVRPVLWVGYAIAVLGYGLAIKFVAYGQPIGAQMAILIIAGLGVGLSLAVPLIIIQAAMPLKEMASSTSSWLLTRSLGGTMGIAVFQAVISSGLESRFPKLEGFGTEFGIPRDLNGYHRLHDLPQGPMRDAALTAFSHSLRLSLFAKHYTMNRLPGQAEKPSMPVDVEKGQVVSEKDAEQDLDHNLSEDVDRSRFAGTQDVERKSSKVSGETRLPELDLKAQPRE</sequence>
<proteinExistence type="predicted"/>
<comment type="caution">
    <text evidence="1">The sequence shown here is derived from an EMBL/GenBank/DDBJ whole genome shotgun (WGS) entry which is preliminary data.</text>
</comment>
<keyword evidence="2" id="KW-1185">Reference proteome</keyword>
<protein>
    <submittedName>
        <fullName evidence="1">Uncharacterized protein</fullName>
    </submittedName>
</protein>
<dbReference type="EMBL" id="JASBWS010000056">
    <property type="protein sequence ID" value="KAJ9104074.1"/>
    <property type="molecule type" value="Genomic_DNA"/>
</dbReference>
<evidence type="ECO:0000313" key="1">
    <source>
        <dbReference type="EMBL" id="KAJ9104074.1"/>
    </source>
</evidence>
<evidence type="ECO:0000313" key="2">
    <source>
        <dbReference type="Proteomes" id="UP001230649"/>
    </source>
</evidence>
<organism evidence="1 2">
    <name type="scientific">Naganishia adeliensis</name>
    <dbReference type="NCBI Taxonomy" id="92952"/>
    <lineage>
        <taxon>Eukaryota</taxon>
        <taxon>Fungi</taxon>
        <taxon>Dikarya</taxon>
        <taxon>Basidiomycota</taxon>
        <taxon>Agaricomycotina</taxon>
        <taxon>Tremellomycetes</taxon>
        <taxon>Filobasidiales</taxon>
        <taxon>Filobasidiaceae</taxon>
        <taxon>Naganishia</taxon>
    </lineage>
</organism>
<accession>A0ACC2VYD3</accession>
<reference evidence="1" key="1">
    <citation type="submission" date="2023-04" db="EMBL/GenBank/DDBJ databases">
        <title>Draft Genome sequencing of Naganishia species isolated from polar environments using Oxford Nanopore Technology.</title>
        <authorList>
            <person name="Leo P."/>
            <person name="Venkateswaran K."/>
        </authorList>
    </citation>
    <scope>NUCLEOTIDE SEQUENCE</scope>
    <source>
        <strain evidence="1">MNA-CCFEE 5262</strain>
    </source>
</reference>